<keyword evidence="3" id="KW-1185">Reference proteome</keyword>
<dbReference type="Proteomes" id="UP000020467">
    <property type="component" value="Unassembled WGS sequence"/>
</dbReference>
<feature type="region of interest" description="Disordered" evidence="1">
    <location>
        <begin position="1"/>
        <end position="33"/>
    </location>
</feature>
<protein>
    <submittedName>
        <fullName evidence="2">Uncharacterized protein</fullName>
    </submittedName>
</protein>
<dbReference type="HOGENOM" id="CLU_073108_0_0_1"/>
<reference evidence="2 3" key="1">
    <citation type="submission" date="2014-02" db="EMBL/GenBank/DDBJ databases">
        <title>The genome sequence of Colletotrichum fioriniae PJ7.</title>
        <authorList>
            <person name="Baroncelli R."/>
            <person name="Thon M.R."/>
        </authorList>
    </citation>
    <scope>NUCLEOTIDE SEQUENCE [LARGE SCALE GENOMIC DNA]</scope>
    <source>
        <strain evidence="2 3">PJ7</strain>
    </source>
</reference>
<accession>A0A010RKC9</accession>
<comment type="caution">
    <text evidence="2">The sequence shown here is derived from an EMBL/GenBank/DDBJ whole genome shotgun (WGS) entry which is preliminary data.</text>
</comment>
<evidence type="ECO:0000256" key="1">
    <source>
        <dbReference type="SAM" id="MobiDB-lite"/>
    </source>
</evidence>
<dbReference type="EMBL" id="JARH01000655">
    <property type="protein sequence ID" value="EXF78324.1"/>
    <property type="molecule type" value="Genomic_DNA"/>
</dbReference>
<proteinExistence type="predicted"/>
<evidence type="ECO:0000313" key="2">
    <source>
        <dbReference type="EMBL" id="EXF78324.1"/>
    </source>
</evidence>
<gene>
    <name evidence="2" type="ORF">CFIO01_00319</name>
</gene>
<organism evidence="2 3">
    <name type="scientific">Colletotrichum fioriniae PJ7</name>
    <dbReference type="NCBI Taxonomy" id="1445577"/>
    <lineage>
        <taxon>Eukaryota</taxon>
        <taxon>Fungi</taxon>
        <taxon>Dikarya</taxon>
        <taxon>Ascomycota</taxon>
        <taxon>Pezizomycotina</taxon>
        <taxon>Sordariomycetes</taxon>
        <taxon>Hypocreomycetidae</taxon>
        <taxon>Glomerellales</taxon>
        <taxon>Glomerellaceae</taxon>
        <taxon>Colletotrichum</taxon>
        <taxon>Colletotrichum acutatum species complex</taxon>
    </lineage>
</organism>
<dbReference type="eggNOG" id="ENOG502S4TT">
    <property type="taxonomic scope" value="Eukaryota"/>
</dbReference>
<dbReference type="KEGG" id="cfj:CFIO01_00319"/>
<dbReference type="OrthoDB" id="4869816at2759"/>
<name>A0A010RKC9_9PEZI</name>
<dbReference type="AlphaFoldDB" id="A0A010RKC9"/>
<feature type="compositionally biased region" description="Low complexity" evidence="1">
    <location>
        <begin position="15"/>
        <end position="26"/>
    </location>
</feature>
<evidence type="ECO:0000313" key="3">
    <source>
        <dbReference type="Proteomes" id="UP000020467"/>
    </source>
</evidence>
<sequence length="344" mass="39249">MPRPSFAEDAPEPDTPQVATPTTQPVYSDASSSYWPPGWNYNRYRHATADDVTSLPVDELLKMQAGLRDVLGEEGVGQLAMHVFEEQQHDAERPGDESTAETTKDLEVEYIPPNWLKHWKKRHEGQTWGMMAFRTACYDDQERWEIFVQQVQRIVQIPFQRDADGADVPEYFEDAESKFEIRWVEDPALASATADDLRDKFDNMKSDLPAGLSEKVFLVASSAVVASVLDLGEGDRPTTKSKWWRTSAPFFLAVAADTDPGLEEGHEEREWFKPIFKVAAETIVEEFWWLLDSDIMPLRRITRSVRGLEGLADAETGTSRSEGLEDVWWSTAPSPERMRKRHRV</sequence>